<comment type="caution">
    <text evidence="1">The sequence shown here is derived from an EMBL/GenBank/DDBJ whole genome shotgun (WGS) entry which is preliminary data.</text>
</comment>
<dbReference type="EMBL" id="JANBUJ010000708">
    <property type="protein sequence ID" value="KAJ2770548.1"/>
    <property type="molecule type" value="Genomic_DNA"/>
</dbReference>
<organism evidence="1 2">
    <name type="scientific">Coemansia nantahalensis</name>
    <dbReference type="NCBI Taxonomy" id="2789366"/>
    <lineage>
        <taxon>Eukaryota</taxon>
        <taxon>Fungi</taxon>
        <taxon>Fungi incertae sedis</taxon>
        <taxon>Zoopagomycota</taxon>
        <taxon>Kickxellomycotina</taxon>
        <taxon>Kickxellomycetes</taxon>
        <taxon>Kickxellales</taxon>
        <taxon>Kickxellaceae</taxon>
        <taxon>Coemansia</taxon>
    </lineage>
</organism>
<gene>
    <name evidence="1" type="ORF">IWQ57_002612</name>
</gene>
<accession>A0ACC1JZS8</accession>
<reference evidence="1" key="1">
    <citation type="submission" date="2022-07" db="EMBL/GenBank/DDBJ databases">
        <title>Phylogenomic reconstructions and comparative analyses of Kickxellomycotina fungi.</title>
        <authorList>
            <person name="Reynolds N.K."/>
            <person name="Stajich J.E."/>
            <person name="Barry K."/>
            <person name="Grigoriev I.V."/>
            <person name="Crous P."/>
            <person name="Smith M.E."/>
        </authorList>
    </citation>
    <scope>NUCLEOTIDE SEQUENCE</scope>
    <source>
        <strain evidence="1">CBS 109366</strain>
    </source>
</reference>
<proteinExistence type="predicted"/>
<evidence type="ECO:0000313" key="1">
    <source>
        <dbReference type="EMBL" id="KAJ2770548.1"/>
    </source>
</evidence>
<dbReference type="Proteomes" id="UP001140234">
    <property type="component" value="Unassembled WGS sequence"/>
</dbReference>
<protein>
    <submittedName>
        <fullName evidence="1">Uncharacterized protein</fullName>
    </submittedName>
</protein>
<sequence>MRGLRMRHRLACHTGSANTAVFDATGDYVVSGGQDRRIVLSNAGSGQAVQSYEGHGWAVHGVALSGDGSQMASCGGDRLVFVWDVGAAQISRKLTGHQQRVDCVAVNGAGSVVASGSFDKTVCLWDLRAAPRTPLQVLRESRDGVSSLAMAGPEIIAGSIDGCVRTYDLRMGRLLEDALGSPVVSVAPVGDAGRLLAVGCMDSTVRLLDRTRGGAAVATYSGHRCAEYRIRCDASDALVVSGSEDGFVHVWDAVSGGAAQGPVRLAGHAGIVNSVALHPRSGTDAADGRTAVSAGSDGHVIVWG</sequence>
<name>A0ACC1JZS8_9FUNG</name>
<evidence type="ECO:0000313" key="2">
    <source>
        <dbReference type="Proteomes" id="UP001140234"/>
    </source>
</evidence>
<keyword evidence="2" id="KW-1185">Reference proteome</keyword>